<evidence type="ECO:0000256" key="5">
    <source>
        <dbReference type="SAM" id="Phobius"/>
    </source>
</evidence>
<keyword evidence="5" id="KW-0812">Transmembrane</keyword>
<evidence type="ECO:0000313" key="6">
    <source>
        <dbReference type="Proteomes" id="UP001652600"/>
    </source>
</evidence>
<reference evidence="7" key="1">
    <citation type="submission" date="2025-08" db="UniProtKB">
        <authorList>
            <consortium name="RefSeq"/>
        </authorList>
    </citation>
    <scope>IDENTIFICATION</scope>
    <source>
        <tissue evidence="7">Stem</tissue>
    </source>
</reference>
<dbReference type="InterPro" id="IPR018188">
    <property type="entry name" value="RNase_T2_His_AS_1"/>
</dbReference>
<evidence type="ECO:0000256" key="1">
    <source>
        <dbReference type="ARBA" id="ARBA00007469"/>
    </source>
</evidence>
<evidence type="ECO:0000313" key="7">
    <source>
        <dbReference type="RefSeq" id="XP_050943639.1"/>
    </source>
</evidence>
<feature type="transmembrane region" description="Helical" evidence="5">
    <location>
        <begin position="12"/>
        <end position="31"/>
    </location>
</feature>
<dbReference type="Gene3D" id="3.90.730.10">
    <property type="entry name" value="Ribonuclease T2-like"/>
    <property type="match status" value="1"/>
</dbReference>
<proteinExistence type="inferred from homology"/>
<dbReference type="GeneID" id="127143787"/>
<keyword evidence="5" id="KW-0472">Membrane</keyword>
<keyword evidence="3" id="KW-0456">Lyase</keyword>
<keyword evidence="2" id="KW-0378">Hydrolase</keyword>
<evidence type="ECO:0000256" key="3">
    <source>
        <dbReference type="ARBA" id="ARBA00023239"/>
    </source>
</evidence>
<organism evidence="6 7">
    <name type="scientific">Cucumis melo</name>
    <name type="common">Muskmelon</name>
    <dbReference type="NCBI Taxonomy" id="3656"/>
    <lineage>
        <taxon>Eukaryota</taxon>
        <taxon>Viridiplantae</taxon>
        <taxon>Streptophyta</taxon>
        <taxon>Embryophyta</taxon>
        <taxon>Tracheophyta</taxon>
        <taxon>Spermatophyta</taxon>
        <taxon>Magnoliopsida</taxon>
        <taxon>eudicotyledons</taxon>
        <taxon>Gunneridae</taxon>
        <taxon>Pentapetalae</taxon>
        <taxon>rosids</taxon>
        <taxon>fabids</taxon>
        <taxon>Cucurbitales</taxon>
        <taxon>Cucurbitaceae</taxon>
        <taxon>Benincaseae</taxon>
        <taxon>Cucumis</taxon>
    </lineage>
</organism>
<keyword evidence="2" id="KW-0540">Nuclease</keyword>
<name>A0ABM3L0T6_CUCME</name>
<keyword evidence="6" id="KW-1185">Reference proteome</keyword>
<dbReference type="SUPFAM" id="SSF55895">
    <property type="entry name" value="Ribonuclease Rh-like"/>
    <property type="match status" value="1"/>
</dbReference>
<dbReference type="PANTHER" id="PTHR11240:SF22">
    <property type="entry name" value="RIBONUCLEASE T2"/>
    <property type="match status" value="1"/>
</dbReference>
<dbReference type="Proteomes" id="UP001652600">
    <property type="component" value="Chromosome 7"/>
</dbReference>
<dbReference type="Pfam" id="PF00445">
    <property type="entry name" value="Ribonuclease_T2"/>
    <property type="match status" value="1"/>
</dbReference>
<keyword evidence="5" id="KW-1133">Transmembrane helix</keyword>
<accession>A0ABM3L0T6</accession>
<dbReference type="PANTHER" id="PTHR11240">
    <property type="entry name" value="RIBONUCLEASE T2"/>
    <property type="match status" value="1"/>
</dbReference>
<gene>
    <name evidence="7" type="primary">LOC127143787</name>
</gene>
<dbReference type="InterPro" id="IPR036430">
    <property type="entry name" value="RNase_T2-like_sf"/>
</dbReference>
<sequence>MLKAGSRSRRVVFVVVVVIGIIVDGWGFTVGKEQREFDYFVLALQWPSTLCRNVTECCPTNACYRRAVSATKFTIHGLWPKYEGKGWPSCCTNATFNQTQIGSLFEDVDKYWPTYRCGLVSSCDNRKGSFWAHQVRTFLPKIVLLVPQCKLIWIWF</sequence>
<protein>
    <submittedName>
        <fullName evidence="7">Ribonuclease 2-like</fullName>
    </submittedName>
</protein>
<dbReference type="InterPro" id="IPR001568">
    <property type="entry name" value="RNase_T2-like"/>
</dbReference>
<dbReference type="PROSITE" id="PS00530">
    <property type="entry name" value="RNASE_T2_1"/>
    <property type="match status" value="1"/>
</dbReference>
<evidence type="ECO:0000256" key="2">
    <source>
        <dbReference type="ARBA" id="ARBA00022722"/>
    </source>
</evidence>
<evidence type="ECO:0000256" key="4">
    <source>
        <dbReference type="RuleBase" id="RU004328"/>
    </source>
</evidence>
<dbReference type="RefSeq" id="XP_050943639.1">
    <property type="nucleotide sequence ID" value="XM_051087682.1"/>
</dbReference>
<comment type="similarity">
    <text evidence="1 4">Belongs to the RNase T2 family.</text>
</comment>